<evidence type="ECO:0000313" key="6">
    <source>
        <dbReference type="EMBL" id="GAI74485.1"/>
    </source>
</evidence>
<dbReference type="AlphaFoldDB" id="X1SGG7"/>
<name>X1SGG7_9ZZZZ</name>
<dbReference type="GO" id="GO:0051745">
    <property type="term" value="F:4-hydroxy-3-methylbut-2-enyl diphosphate reductase activity"/>
    <property type="evidence" value="ECO:0007669"/>
    <property type="project" value="InterPro"/>
</dbReference>
<keyword evidence="5" id="KW-0411">Iron-sulfur</keyword>
<evidence type="ECO:0000256" key="2">
    <source>
        <dbReference type="ARBA" id="ARBA00022485"/>
    </source>
</evidence>
<reference evidence="6" key="1">
    <citation type="journal article" date="2014" name="Front. Microbiol.">
        <title>High frequency of phylogenetically diverse reductive dehalogenase-homologous genes in deep subseafloor sedimentary metagenomes.</title>
        <authorList>
            <person name="Kawai M."/>
            <person name="Futagami T."/>
            <person name="Toyoda A."/>
            <person name="Takaki Y."/>
            <person name="Nishi S."/>
            <person name="Hori S."/>
            <person name="Arai W."/>
            <person name="Tsubouchi T."/>
            <person name="Morono Y."/>
            <person name="Uchiyama I."/>
            <person name="Ito T."/>
            <person name="Fujiyama A."/>
            <person name="Inagaki F."/>
            <person name="Takami H."/>
        </authorList>
    </citation>
    <scope>NUCLEOTIDE SEQUENCE</scope>
    <source>
        <strain evidence="6">Expedition CK06-06</strain>
    </source>
</reference>
<feature type="non-terminal residue" evidence="6">
    <location>
        <position position="1"/>
    </location>
</feature>
<comment type="caution">
    <text evidence="6">The sequence shown here is derived from an EMBL/GenBank/DDBJ whole genome shotgun (WGS) entry which is preliminary data.</text>
</comment>
<comment type="cofactor">
    <cofactor evidence="1">
        <name>[4Fe-4S] cluster</name>
        <dbReference type="ChEBI" id="CHEBI:49883"/>
    </cofactor>
</comment>
<organism evidence="6">
    <name type="scientific">marine sediment metagenome</name>
    <dbReference type="NCBI Taxonomy" id="412755"/>
    <lineage>
        <taxon>unclassified sequences</taxon>
        <taxon>metagenomes</taxon>
        <taxon>ecological metagenomes</taxon>
    </lineage>
</organism>
<evidence type="ECO:0000256" key="1">
    <source>
        <dbReference type="ARBA" id="ARBA00001966"/>
    </source>
</evidence>
<dbReference type="GO" id="GO:0050992">
    <property type="term" value="P:dimethylallyl diphosphate biosynthetic process"/>
    <property type="evidence" value="ECO:0007669"/>
    <property type="project" value="InterPro"/>
</dbReference>
<dbReference type="GO" id="GO:0046872">
    <property type="term" value="F:metal ion binding"/>
    <property type="evidence" value="ECO:0007669"/>
    <property type="project" value="UniProtKB-KW"/>
</dbReference>
<keyword evidence="4" id="KW-0408">Iron</keyword>
<dbReference type="GO" id="GO:0019288">
    <property type="term" value="P:isopentenyl diphosphate biosynthetic process, methylerythritol 4-phosphate pathway"/>
    <property type="evidence" value="ECO:0007669"/>
    <property type="project" value="InterPro"/>
</dbReference>
<dbReference type="Pfam" id="PF02401">
    <property type="entry name" value="LYTB"/>
    <property type="match status" value="1"/>
</dbReference>
<proteinExistence type="predicted"/>
<gene>
    <name evidence="6" type="ORF">S12H4_25464</name>
</gene>
<evidence type="ECO:0000256" key="5">
    <source>
        <dbReference type="ARBA" id="ARBA00023014"/>
    </source>
</evidence>
<protein>
    <submittedName>
        <fullName evidence="6">Uncharacterized protein</fullName>
    </submittedName>
</protein>
<evidence type="ECO:0000256" key="3">
    <source>
        <dbReference type="ARBA" id="ARBA00022723"/>
    </source>
</evidence>
<feature type="non-terminal residue" evidence="6">
    <location>
        <position position="52"/>
    </location>
</feature>
<dbReference type="EMBL" id="BARW01014301">
    <property type="protein sequence ID" value="GAI74485.1"/>
    <property type="molecule type" value="Genomic_DNA"/>
</dbReference>
<sequence length="52" mass="5771">SVKKIIDSALAKDSELRIIDTICHDIRRRQVAAIELANRVDLMLVIGDHSSA</sequence>
<keyword evidence="2" id="KW-0004">4Fe-4S</keyword>
<keyword evidence="3" id="KW-0479">Metal-binding</keyword>
<dbReference type="GO" id="GO:0051539">
    <property type="term" value="F:4 iron, 4 sulfur cluster binding"/>
    <property type="evidence" value="ECO:0007669"/>
    <property type="project" value="UniProtKB-KW"/>
</dbReference>
<evidence type="ECO:0000256" key="4">
    <source>
        <dbReference type="ARBA" id="ARBA00023004"/>
    </source>
</evidence>
<dbReference type="Gene3D" id="3.40.1010.20">
    <property type="entry name" value="4-hydroxy-3-methylbut-2-enyl diphosphate reductase, catalytic domain"/>
    <property type="match status" value="1"/>
</dbReference>
<accession>X1SGG7</accession>
<dbReference type="InterPro" id="IPR003451">
    <property type="entry name" value="LytB/IspH"/>
</dbReference>